<dbReference type="InterPro" id="IPR058600">
    <property type="entry name" value="YhjD-like"/>
</dbReference>
<name>A0A7X3IK15_9BACL</name>
<dbReference type="EMBL" id="WUBI01000002">
    <property type="protein sequence ID" value="MWV44861.1"/>
    <property type="molecule type" value="Genomic_DNA"/>
</dbReference>
<evidence type="ECO:0000313" key="2">
    <source>
        <dbReference type="Proteomes" id="UP000460318"/>
    </source>
</evidence>
<dbReference type="Pfam" id="PF26325">
    <property type="entry name" value="YhjD"/>
    <property type="match status" value="1"/>
</dbReference>
<dbReference type="RefSeq" id="WP_160498472.1">
    <property type="nucleotide sequence ID" value="NZ_WUBI01000002.1"/>
</dbReference>
<sequence>MRQTEEDLKIVKRYLELPYLLDVLELDKKKMKESSLKMSRVYSIKLEEIQDLVTKDIYEVKNEMRIKGIKIIEQTKHDDRLIADYSCRNYKHQITLLWSKVKFDTEVSLANYLGIVIDKLFDK</sequence>
<accession>A0A7X3IK15</accession>
<evidence type="ECO:0000313" key="1">
    <source>
        <dbReference type="EMBL" id="MWV44861.1"/>
    </source>
</evidence>
<keyword evidence="2" id="KW-1185">Reference proteome</keyword>
<proteinExistence type="predicted"/>
<dbReference type="Proteomes" id="UP000460318">
    <property type="component" value="Unassembled WGS sequence"/>
</dbReference>
<reference evidence="1 2" key="1">
    <citation type="submission" date="2019-12" db="EMBL/GenBank/DDBJ databases">
        <title>Paenibacillus sp. nov., an endophytic bacterium isolated from the stem of Dendrobium.</title>
        <authorList>
            <person name="Zhao R."/>
        </authorList>
    </citation>
    <scope>NUCLEOTIDE SEQUENCE [LARGE SCALE GENOMIC DNA]</scope>
    <source>
        <strain evidence="1 2">HJL G12</strain>
    </source>
</reference>
<dbReference type="AlphaFoldDB" id="A0A7X3IK15"/>
<comment type="caution">
    <text evidence="1">The sequence shown here is derived from an EMBL/GenBank/DDBJ whole genome shotgun (WGS) entry which is preliminary data.</text>
</comment>
<gene>
    <name evidence="1" type="ORF">GRF59_14665</name>
</gene>
<organism evidence="1 2">
    <name type="scientific">Paenibacillus dendrobii</name>
    <dbReference type="NCBI Taxonomy" id="2691084"/>
    <lineage>
        <taxon>Bacteria</taxon>
        <taxon>Bacillati</taxon>
        <taxon>Bacillota</taxon>
        <taxon>Bacilli</taxon>
        <taxon>Bacillales</taxon>
        <taxon>Paenibacillaceae</taxon>
        <taxon>Paenibacillus</taxon>
    </lineage>
</organism>
<protein>
    <submittedName>
        <fullName evidence="1">Uncharacterized protein</fullName>
    </submittedName>
</protein>